<dbReference type="InterPro" id="IPR023393">
    <property type="entry name" value="START-like_dom_sf"/>
</dbReference>
<dbReference type="AlphaFoldDB" id="A0A6H9WK55"/>
<evidence type="ECO:0000313" key="3">
    <source>
        <dbReference type="Proteomes" id="UP000431744"/>
    </source>
</evidence>
<evidence type="ECO:0000259" key="1">
    <source>
        <dbReference type="Pfam" id="PF03364"/>
    </source>
</evidence>
<comment type="caution">
    <text evidence="2">The sequence shown here is derived from an EMBL/GenBank/DDBJ whole genome shotgun (WGS) entry which is preliminary data.</text>
</comment>
<dbReference type="OrthoDB" id="3695445at2"/>
<dbReference type="SUPFAM" id="SSF55961">
    <property type="entry name" value="Bet v1-like"/>
    <property type="match status" value="1"/>
</dbReference>
<dbReference type="RefSeq" id="WP_158027838.1">
    <property type="nucleotide sequence ID" value="NZ_BMHG01000001.1"/>
</dbReference>
<dbReference type="InterPro" id="IPR047137">
    <property type="entry name" value="ORF3"/>
</dbReference>
<name>A0A6H9WK55_9MICO</name>
<keyword evidence="3" id="KW-1185">Reference proteome</keyword>
<gene>
    <name evidence="2" type="ORF">F8O04_02930</name>
</gene>
<accession>A0A6H9WK55</accession>
<feature type="domain" description="Coenzyme Q-binding protein COQ10 START" evidence="1">
    <location>
        <begin position="10"/>
        <end position="131"/>
    </location>
</feature>
<dbReference type="Proteomes" id="UP000431744">
    <property type="component" value="Unassembled WGS sequence"/>
</dbReference>
<dbReference type="EMBL" id="WBJY01000001">
    <property type="protein sequence ID" value="KAB1649246.1"/>
    <property type="molecule type" value="Genomic_DNA"/>
</dbReference>
<proteinExistence type="predicted"/>
<dbReference type="Gene3D" id="3.30.530.20">
    <property type="match status" value="1"/>
</dbReference>
<dbReference type="PANTHER" id="PTHR33824:SF7">
    <property type="entry name" value="POLYKETIDE CYCLASE_DEHYDRASE AND LIPID TRANSPORT SUPERFAMILY PROTEIN"/>
    <property type="match status" value="1"/>
</dbReference>
<reference evidence="2 3" key="1">
    <citation type="submission" date="2019-09" db="EMBL/GenBank/DDBJ databases">
        <title>Phylogeny of genus Pseudoclavibacter and closely related genus.</title>
        <authorList>
            <person name="Li Y."/>
        </authorList>
    </citation>
    <scope>NUCLEOTIDE SEQUENCE [LARGE SCALE GENOMIC DNA]</scope>
    <source>
        <strain evidence="2 3">EGI 60007</strain>
    </source>
</reference>
<dbReference type="Pfam" id="PF03364">
    <property type="entry name" value="Polyketide_cyc"/>
    <property type="match status" value="1"/>
</dbReference>
<dbReference type="PANTHER" id="PTHR33824">
    <property type="entry name" value="POLYKETIDE CYCLASE/DEHYDRASE AND LIPID TRANSPORT SUPERFAMILY PROTEIN"/>
    <property type="match status" value="1"/>
</dbReference>
<organism evidence="2 3">
    <name type="scientific">Pseudoclavibacter endophyticus</name>
    <dbReference type="NCBI Taxonomy" id="1778590"/>
    <lineage>
        <taxon>Bacteria</taxon>
        <taxon>Bacillati</taxon>
        <taxon>Actinomycetota</taxon>
        <taxon>Actinomycetes</taxon>
        <taxon>Micrococcales</taxon>
        <taxon>Microbacteriaceae</taxon>
        <taxon>Pseudoclavibacter</taxon>
    </lineage>
</organism>
<dbReference type="InterPro" id="IPR005031">
    <property type="entry name" value="COQ10_START"/>
</dbReference>
<sequence length="169" mass="19127">MGVVEADVDVDVPARIAYDQWTQFESFPRFSSLVKRVEQVQPAVTRWLVGIGPVRREFHVEVREQHPHSLVAWRNLGRHLRHDGEASFVPRSEDHATVRVTVRLESSERLLGRLVHAVARRVIRAELARFKSFVEGVGGAVEMPRGTIRNGRVLSSETQSSTHPGWVHG</sequence>
<evidence type="ECO:0000313" key="2">
    <source>
        <dbReference type="EMBL" id="KAB1649246.1"/>
    </source>
</evidence>
<protein>
    <submittedName>
        <fullName evidence="2">Cyclase</fullName>
    </submittedName>
</protein>